<comment type="caution">
    <text evidence="2">The sequence shown here is derived from an EMBL/GenBank/DDBJ whole genome shotgun (WGS) entry which is preliminary data.</text>
</comment>
<evidence type="ECO:0008006" key="4">
    <source>
        <dbReference type="Google" id="ProtNLM"/>
    </source>
</evidence>
<name>A0A8S2SEV0_9BILA</name>
<organism evidence="2 3">
    <name type="scientific">Didymodactylos carnosus</name>
    <dbReference type="NCBI Taxonomy" id="1234261"/>
    <lineage>
        <taxon>Eukaryota</taxon>
        <taxon>Metazoa</taxon>
        <taxon>Spiralia</taxon>
        <taxon>Gnathifera</taxon>
        <taxon>Rotifera</taxon>
        <taxon>Eurotatoria</taxon>
        <taxon>Bdelloidea</taxon>
        <taxon>Philodinida</taxon>
        <taxon>Philodinidae</taxon>
        <taxon>Didymodactylos</taxon>
    </lineage>
</organism>
<dbReference type="Proteomes" id="UP000682733">
    <property type="component" value="Unassembled WGS sequence"/>
</dbReference>
<proteinExistence type="predicted"/>
<reference evidence="2" key="1">
    <citation type="submission" date="2021-02" db="EMBL/GenBank/DDBJ databases">
        <authorList>
            <person name="Nowell W R."/>
        </authorList>
    </citation>
    <scope>NUCLEOTIDE SEQUENCE</scope>
</reference>
<accession>A0A8S2SEV0</accession>
<evidence type="ECO:0000313" key="1">
    <source>
        <dbReference type="EMBL" id="CAF1417728.1"/>
    </source>
</evidence>
<dbReference type="EMBL" id="CAJOBA010049053">
    <property type="protein sequence ID" value="CAF4219559.1"/>
    <property type="molecule type" value="Genomic_DNA"/>
</dbReference>
<feature type="non-terminal residue" evidence="2">
    <location>
        <position position="1"/>
    </location>
</feature>
<evidence type="ECO:0000313" key="3">
    <source>
        <dbReference type="Proteomes" id="UP000682733"/>
    </source>
</evidence>
<dbReference type="AlphaFoldDB" id="A0A8S2SEV0"/>
<dbReference type="EMBL" id="CAJNOK010027299">
    <property type="protein sequence ID" value="CAF1417728.1"/>
    <property type="molecule type" value="Genomic_DNA"/>
</dbReference>
<protein>
    <recommendedName>
        <fullName evidence="4">HTH CENPB-type domain-containing protein</fullName>
    </recommendedName>
</protein>
<dbReference type="Proteomes" id="UP000677228">
    <property type="component" value="Unassembled WGS sequence"/>
</dbReference>
<sequence length="347" mass="40254">SRRLPSSESITFSAKDEEVAERLFDNINTIMNSTTYHFENESTLDYDVNLDSDTEESDTDSDETTMNELDKTDYTINNSDKKNTLLNQYSLEYMDKAVQFYDEKNSKTGKRKHSWNMFHRHFRRVPNRGYIAHFRKYLASGGTKRHKINQIDAFVYESFENARGKLLSVHDIDLRRWGLRKAKEIFLNDFVASEKWLFDFKHRYNICSRKITKLVTKREVQNEQKIYKSANDFVSNAQKIIKKYNPDYVLNTDQSGLQLELYSNRTLSFQGEKTTLAAVHSVHNTTHSYTVQPTISMSGHLVGPLFLCLKEPSARLTGNVKKESFQANNIILTCKCSSSVCAIELHD</sequence>
<gene>
    <name evidence="1" type="ORF">OVA965_LOCUS33591</name>
    <name evidence="2" type="ORF">TMI583_LOCUS34483</name>
</gene>
<evidence type="ECO:0000313" key="2">
    <source>
        <dbReference type="EMBL" id="CAF4219559.1"/>
    </source>
</evidence>